<dbReference type="AlphaFoldDB" id="A0A1S1LKS7"/>
<dbReference type="Proteomes" id="UP000180043">
    <property type="component" value="Unassembled WGS sequence"/>
</dbReference>
<evidence type="ECO:0000313" key="1">
    <source>
        <dbReference type="EMBL" id="OHU57922.1"/>
    </source>
</evidence>
<dbReference type="SUPFAM" id="SSF55961">
    <property type="entry name" value="Bet v1-like"/>
    <property type="match status" value="1"/>
</dbReference>
<organism evidence="1 2">
    <name type="scientific">Mycobacteroides chelonae</name>
    <name type="common">Mycobacterium chelonae</name>
    <dbReference type="NCBI Taxonomy" id="1774"/>
    <lineage>
        <taxon>Bacteria</taxon>
        <taxon>Bacillati</taxon>
        <taxon>Actinomycetota</taxon>
        <taxon>Actinomycetes</taxon>
        <taxon>Mycobacteriales</taxon>
        <taxon>Mycobacteriaceae</taxon>
        <taxon>Mycobacteroides</taxon>
    </lineage>
</organism>
<dbReference type="Gene3D" id="3.30.530.20">
    <property type="match status" value="1"/>
</dbReference>
<accession>A0A1S1LKS7</accession>
<sequence length="152" mass="17467">MFAERIFPHAVGRVWSVFAAGEGAHAWAFRVPGYRGVPGNQFDLMYLPILGTRFTGRFRCELTRFQPSHTWECRTVATVKYGATADWVNRVELTDHSQGTLVRWALSGTNLTDGHERVLYRVYTGHVRKTLGDLGRYLDQNPHSERLYQPRL</sequence>
<evidence type="ECO:0008006" key="3">
    <source>
        <dbReference type="Google" id="ProtNLM"/>
    </source>
</evidence>
<protein>
    <recommendedName>
        <fullName evidence="3">SRPBCC family protein</fullName>
    </recommendedName>
</protein>
<reference evidence="1 2" key="1">
    <citation type="submission" date="2016-10" db="EMBL/GenBank/DDBJ databases">
        <title>Evaluation of Human, Veterinary and Environmental Mycobacterium chelonae Isolates by Core Genome Phylogenomic Analysis, Targeted Gene Comparison, and Anti-microbial Susceptibility Patterns: A Tale of Mistaken Identities.</title>
        <authorList>
            <person name="Fogelson S.B."/>
            <person name="Camus A.C."/>
            <person name="Lorenz W."/>
            <person name="Vasireddy R."/>
            <person name="Vasireddy S."/>
            <person name="Smith T."/>
            <person name="Brown-Elliott B.A."/>
            <person name="Wallace R.J.Jr."/>
            <person name="Hasan N.A."/>
            <person name="Reischl U."/>
            <person name="Sanchez S."/>
        </authorList>
    </citation>
    <scope>NUCLEOTIDE SEQUENCE [LARGE SCALE GENOMIC DNA]</scope>
    <source>
        <strain evidence="1 2">15515</strain>
    </source>
</reference>
<gene>
    <name evidence="1" type="ORF">BKG82_09760</name>
</gene>
<dbReference type="EMBL" id="MLIQ01000013">
    <property type="protein sequence ID" value="OHU57922.1"/>
    <property type="molecule type" value="Genomic_DNA"/>
</dbReference>
<proteinExistence type="predicted"/>
<name>A0A1S1LKS7_MYCCH</name>
<dbReference type="InterPro" id="IPR023393">
    <property type="entry name" value="START-like_dom_sf"/>
</dbReference>
<evidence type="ECO:0000313" key="2">
    <source>
        <dbReference type="Proteomes" id="UP000180043"/>
    </source>
</evidence>
<comment type="caution">
    <text evidence="1">The sequence shown here is derived from an EMBL/GenBank/DDBJ whole genome shotgun (WGS) entry which is preliminary data.</text>
</comment>